<dbReference type="NCBIfam" id="TIGR00442">
    <property type="entry name" value="hisS"/>
    <property type="match status" value="1"/>
</dbReference>
<dbReference type="AlphaFoldDB" id="A0A1D7QX08"/>
<keyword evidence="8 11" id="KW-0436">Ligase</keyword>
<dbReference type="InterPro" id="IPR045864">
    <property type="entry name" value="aa-tRNA-synth_II/BPL/LPL"/>
</dbReference>
<dbReference type="GO" id="GO:0005524">
    <property type="term" value="F:ATP binding"/>
    <property type="evidence" value="ECO:0007669"/>
    <property type="project" value="UniProtKB-UniRule"/>
</dbReference>
<comment type="subunit">
    <text evidence="8">Homodimer.</text>
</comment>
<feature type="binding site" evidence="9">
    <location>
        <position position="273"/>
    </location>
    <ligand>
        <name>L-histidine</name>
        <dbReference type="ChEBI" id="CHEBI:57595"/>
    </ligand>
</feature>
<dbReference type="STRING" id="632773.BBEV_2193"/>
<dbReference type="GO" id="GO:0006427">
    <property type="term" value="P:histidyl-tRNA aminoacylation"/>
    <property type="evidence" value="ECO:0007669"/>
    <property type="project" value="UniProtKB-UniRule"/>
</dbReference>
<dbReference type="GO" id="GO:0016740">
    <property type="term" value="F:transferase activity"/>
    <property type="evidence" value="ECO:0007669"/>
    <property type="project" value="UniProtKB-ARBA"/>
</dbReference>
<dbReference type="PANTHER" id="PTHR11476:SF7">
    <property type="entry name" value="HISTIDINE--TRNA LIGASE"/>
    <property type="match status" value="1"/>
</dbReference>
<evidence type="ECO:0000256" key="7">
    <source>
        <dbReference type="ARBA" id="ARBA00047639"/>
    </source>
</evidence>
<keyword evidence="5 8" id="KW-0648">Protein biosynthesis</keyword>
<dbReference type="Pfam" id="PF13393">
    <property type="entry name" value="tRNA-synt_His"/>
    <property type="match status" value="1"/>
</dbReference>
<name>A0A1D7QX08_9BACI</name>
<feature type="domain" description="Aminoacyl-transfer RNA synthetases class-II family profile" evidence="10">
    <location>
        <begin position="1"/>
        <end position="351"/>
    </location>
</feature>
<dbReference type="SUPFAM" id="SSF55681">
    <property type="entry name" value="Class II aaRS and biotin synthetases"/>
    <property type="match status" value="1"/>
</dbReference>
<evidence type="ECO:0000313" key="11">
    <source>
        <dbReference type="EMBL" id="AOM83551.1"/>
    </source>
</evidence>
<evidence type="ECO:0000256" key="3">
    <source>
        <dbReference type="ARBA" id="ARBA00022741"/>
    </source>
</evidence>
<dbReference type="InterPro" id="IPR015807">
    <property type="entry name" value="His-tRNA-ligase"/>
</dbReference>
<dbReference type="HAMAP" id="MF_00127">
    <property type="entry name" value="His_tRNA_synth"/>
    <property type="match status" value="1"/>
</dbReference>
<dbReference type="GO" id="GO:0005737">
    <property type="term" value="C:cytoplasm"/>
    <property type="evidence" value="ECO:0007669"/>
    <property type="project" value="UniProtKB-SubCell"/>
</dbReference>
<evidence type="ECO:0000256" key="2">
    <source>
        <dbReference type="ARBA" id="ARBA00022490"/>
    </source>
</evidence>
<evidence type="ECO:0000256" key="6">
    <source>
        <dbReference type="ARBA" id="ARBA00023146"/>
    </source>
</evidence>
<dbReference type="EC" id="6.1.1.21" evidence="8"/>
<keyword evidence="3 8" id="KW-0547">Nucleotide-binding</keyword>
<dbReference type="PROSITE" id="PS50862">
    <property type="entry name" value="AA_TRNA_LIGASE_II"/>
    <property type="match status" value="1"/>
</dbReference>
<dbReference type="SUPFAM" id="SSF52954">
    <property type="entry name" value="Class II aaRS ABD-related"/>
    <property type="match status" value="1"/>
</dbReference>
<evidence type="ECO:0000256" key="1">
    <source>
        <dbReference type="ARBA" id="ARBA00008226"/>
    </source>
</evidence>
<dbReference type="InterPro" id="IPR036621">
    <property type="entry name" value="Anticodon-bd_dom_sf"/>
</dbReference>
<sequence length="433" mass="48611">MRKMAYQNVKGTKDYLPQEAAQRLKVRRILEEVFEQYGCKPLETPILNETSLMASKYAGGSEILKEMYRLTDRGERDLALRYDLTIPFAKVVAMNPAIGMPFKRYEIGKVFRDGPIKTGRFREFTQCDVDIAGVKSQMAEAELMVMALDAFEKMRLDITIQYNNRKLLTGMLETCGTDLEQINPVVLILDKLDKVGKEVVMKDLQGLELSPDSLTNIAAFLDKGKTMTHDDYAAFSGGNKRVQEGLDELKELEGYLQALDMNKQCVFNPFLARGLDIYTGTIYEVFMKEGSVRSSIGSGGRYDNAIGGLIGSEEDFATVGISFGLDVIFTALSAKETDEAEESFVDYCIIPINTPKASMMLARDLRRQGYRVELELTGKKLRKALDKANKDNIPYVIVIGEDEVSRNEYQLKNMATGEETNVSFSFNQGQTEV</sequence>
<dbReference type="Gene3D" id="3.30.930.10">
    <property type="entry name" value="Bira Bifunctional Protein, Domain 2"/>
    <property type="match status" value="1"/>
</dbReference>
<comment type="catalytic activity">
    <reaction evidence="7 8">
        <text>tRNA(His) + L-histidine + ATP = L-histidyl-tRNA(His) + AMP + diphosphate + H(+)</text>
        <dbReference type="Rhea" id="RHEA:17313"/>
        <dbReference type="Rhea" id="RHEA-COMP:9665"/>
        <dbReference type="Rhea" id="RHEA-COMP:9689"/>
        <dbReference type="ChEBI" id="CHEBI:15378"/>
        <dbReference type="ChEBI" id="CHEBI:30616"/>
        <dbReference type="ChEBI" id="CHEBI:33019"/>
        <dbReference type="ChEBI" id="CHEBI:57595"/>
        <dbReference type="ChEBI" id="CHEBI:78442"/>
        <dbReference type="ChEBI" id="CHEBI:78527"/>
        <dbReference type="ChEBI" id="CHEBI:456215"/>
        <dbReference type="EC" id="6.1.1.21"/>
    </reaction>
</comment>
<feature type="binding site" evidence="9">
    <location>
        <position position="126"/>
    </location>
    <ligand>
        <name>L-histidine</name>
        <dbReference type="ChEBI" id="CHEBI:57595"/>
    </ligand>
</feature>
<dbReference type="CDD" id="cd00773">
    <property type="entry name" value="HisRS-like_core"/>
    <property type="match status" value="1"/>
</dbReference>
<dbReference type="PANTHER" id="PTHR11476">
    <property type="entry name" value="HISTIDYL-TRNA SYNTHETASE"/>
    <property type="match status" value="1"/>
</dbReference>
<dbReference type="OrthoDB" id="9800814at2"/>
<organism evidence="11 12">
    <name type="scientific">Salisediminibacterium beveridgei</name>
    <dbReference type="NCBI Taxonomy" id="632773"/>
    <lineage>
        <taxon>Bacteria</taxon>
        <taxon>Bacillati</taxon>
        <taxon>Bacillota</taxon>
        <taxon>Bacilli</taxon>
        <taxon>Bacillales</taxon>
        <taxon>Bacillaceae</taxon>
        <taxon>Salisediminibacterium</taxon>
    </lineage>
</organism>
<feature type="binding site" evidence="9">
    <location>
        <position position="112"/>
    </location>
    <ligand>
        <name>L-histidine</name>
        <dbReference type="ChEBI" id="CHEBI:57595"/>
    </ligand>
</feature>
<comment type="similarity">
    <text evidence="1 8">Belongs to the class-II aminoacyl-tRNA synthetase family.</text>
</comment>
<evidence type="ECO:0000256" key="5">
    <source>
        <dbReference type="ARBA" id="ARBA00022917"/>
    </source>
</evidence>
<dbReference type="Gene3D" id="3.40.50.800">
    <property type="entry name" value="Anticodon-binding domain"/>
    <property type="match status" value="1"/>
</dbReference>
<accession>A0A1D7QX08</accession>
<feature type="binding site" evidence="9">
    <location>
        <position position="130"/>
    </location>
    <ligand>
        <name>L-histidine</name>
        <dbReference type="ChEBI" id="CHEBI:57595"/>
    </ligand>
</feature>
<keyword evidence="6 8" id="KW-0030">Aminoacyl-tRNA synthetase</keyword>
<dbReference type="GO" id="GO:0004821">
    <property type="term" value="F:histidine-tRNA ligase activity"/>
    <property type="evidence" value="ECO:0007669"/>
    <property type="project" value="UniProtKB-UniRule"/>
</dbReference>
<dbReference type="KEGG" id="bbev:BBEV_2193"/>
<comment type="subcellular location">
    <subcellularLocation>
        <location evidence="8">Cytoplasm</location>
    </subcellularLocation>
</comment>
<keyword evidence="12" id="KW-1185">Reference proteome</keyword>
<dbReference type="PATRIC" id="fig|632773.3.peg.2310"/>
<evidence type="ECO:0000256" key="8">
    <source>
        <dbReference type="HAMAP-Rule" id="MF_00127"/>
    </source>
</evidence>
<protein>
    <recommendedName>
        <fullName evidence="8">Histidine--tRNA ligase</fullName>
        <ecNumber evidence="8">6.1.1.21</ecNumber>
    </recommendedName>
    <alternativeName>
        <fullName evidence="8">Histidyl-tRNA synthetase</fullName>
        <shortName evidence="8">HisRS</shortName>
    </alternativeName>
</protein>
<evidence type="ECO:0000259" key="10">
    <source>
        <dbReference type="PROSITE" id="PS50862"/>
    </source>
</evidence>
<dbReference type="RefSeq" id="WP_069365520.1">
    <property type="nucleotide sequence ID" value="NZ_CP012502.1"/>
</dbReference>
<evidence type="ECO:0000256" key="4">
    <source>
        <dbReference type="ARBA" id="ARBA00022840"/>
    </source>
</evidence>
<proteinExistence type="inferred from homology"/>
<dbReference type="InterPro" id="IPR041715">
    <property type="entry name" value="HisRS-like_core"/>
</dbReference>
<feature type="binding site" evidence="9">
    <location>
        <begin position="83"/>
        <end position="85"/>
    </location>
    <ligand>
        <name>L-histidine</name>
        <dbReference type="ChEBI" id="CHEBI:57595"/>
    </ligand>
</feature>
<evidence type="ECO:0000256" key="9">
    <source>
        <dbReference type="PIRSR" id="PIRSR001549-1"/>
    </source>
</evidence>
<dbReference type="InterPro" id="IPR004516">
    <property type="entry name" value="HisRS/HisZ"/>
</dbReference>
<dbReference type="Proteomes" id="UP000094463">
    <property type="component" value="Chromosome"/>
</dbReference>
<gene>
    <name evidence="11" type="primary">hisS2</name>
    <name evidence="8" type="synonym">hisS</name>
    <name evidence="11" type="ORF">BBEV_2193</name>
</gene>
<dbReference type="InterPro" id="IPR006195">
    <property type="entry name" value="aa-tRNA-synth_II"/>
</dbReference>
<dbReference type="InterPro" id="IPR004154">
    <property type="entry name" value="Anticodon-bd"/>
</dbReference>
<dbReference type="NCBIfam" id="NF009085">
    <property type="entry name" value="PRK12420.1"/>
    <property type="match status" value="1"/>
</dbReference>
<dbReference type="GO" id="GO:0140096">
    <property type="term" value="F:catalytic activity, acting on a protein"/>
    <property type="evidence" value="ECO:0007669"/>
    <property type="project" value="UniProtKB-ARBA"/>
</dbReference>
<reference evidence="11 12" key="1">
    <citation type="submission" date="2015-08" db="EMBL/GenBank/DDBJ databases">
        <title>The complete genome sequence of Bacillus beveridgei MLTeJB.</title>
        <authorList>
            <person name="Hanson T.E."/>
            <person name="Mesa C."/>
            <person name="Basesman S.M."/>
            <person name="Oremland R.S."/>
        </authorList>
    </citation>
    <scope>NUCLEOTIDE SEQUENCE [LARGE SCALE GENOMIC DNA]</scope>
    <source>
        <strain evidence="11 12">MLTeJB</strain>
    </source>
</reference>
<keyword evidence="2 8" id="KW-0963">Cytoplasm</keyword>
<dbReference type="Pfam" id="PF03129">
    <property type="entry name" value="HGTP_anticodon"/>
    <property type="match status" value="1"/>
</dbReference>
<keyword evidence="4 8" id="KW-0067">ATP-binding</keyword>
<dbReference type="EMBL" id="CP012502">
    <property type="protein sequence ID" value="AOM83551.1"/>
    <property type="molecule type" value="Genomic_DNA"/>
</dbReference>
<dbReference type="PIRSF" id="PIRSF001549">
    <property type="entry name" value="His-tRNA_synth"/>
    <property type="match status" value="1"/>
</dbReference>
<evidence type="ECO:0000313" key="12">
    <source>
        <dbReference type="Proteomes" id="UP000094463"/>
    </source>
</evidence>